<dbReference type="EMBL" id="PKLZ01000010">
    <property type="protein sequence ID" value="PLW81798.1"/>
    <property type="molecule type" value="Genomic_DNA"/>
</dbReference>
<dbReference type="PRINTS" id="PR00111">
    <property type="entry name" value="ABHYDROLASE"/>
</dbReference>
<dbReference type="PANTHER" id="PTHR43329">
    <property type="entry name" value="EPOXIDE HYDROLASE"/>
    <property type="match status" value="1"/>
</dbReference>
<evidence type="ECO:0000313" key="4">
    <source>
        <dbReference type="Proteomes" id="UP000234845"/>
    </source>
</evidence>
<gene>
    <name evidence="3" type="ORF">CWI75_13700</name>
</gene>
<evidence type="ECO:0000256" key="1">
    <source>
        <dbReference type="ARBA" id="ARBA00022801"/>
    </source>
</evidence>
<dbReference type="Gene3D" id="3.40.50.1820">
    <property type="entry name" value="alpha/beta hydrolase"/>
    <property type="match status" value="1"/>
</dbReference>
<evidence type="ECO:0000313" key="3">
    <source>
        <dbReference type="EMBL" id="PLW81798.1"/>
    </source>
</evidence>
<organism evidence="3 4">
    <name type="scientific">Kineobactrum sediminis</name>
    <dbReference type="NCBI Taxonomy" id="1905677"/>
    <lineage>
        <taxon>Bacteria</taxon>
        <taxon>Pseudomonadati</taxon>
        <taxon>Pseudomonadota</taxon>
        <taxon>Gammaproteobacteria</taxon>
        <taxon>Cellvibrionales</taxon>
        <taxon>Halieaceae</taxon>
        <taxon>Kineobactrum</taxon>
    </lineage>
</organism>
<sequence>MSIQMLTLGDYNFQVMDEGSGAPVLMLHGFPDSARLWRNQVPSLLEAGYRVIAPDQRGFGGSDKPQEVEAYAMPEVVGDIIALLDYFELEKVRLVSHDWGAAVGWNLAALYPERVERHVALSVGHITSLWNAGIAQRRLAWYMLVFMRRGTAEDIITRQDWQFFRDLWCHHPELDTWISDLSRPGALTAALNWYRANMDLETWTEEGWQMPPVTVPTMGIWSSGDIYLTESQMLGSAEFMESEWRYERLEGASHWLMLDRPPALNDLLLDFFGPCPRT</sequence>
<dbReference type="InterPro" id="IPR000073">
    <property type="entry name" value="AB_hydrolase_1"/>
</dbReference>
<comment type="caution">
    <text evidence="3">The sequence shown here is derived from an EMBL/GenBank/DDBJ whole genome shotgun (WGS) entry which is preliminary data.</text>
</comment>
<evidence type="ECO:0000259" key="2">
    <source>
        <dbReference type="Pfam" id="PF00561"/>
    </source>
</evidence>
<proteinExistence type="predicted"/>
<dbReference type="Pfam" id="PF00561">
    <property type="entry name" value="Abhydrolase_1"/>
    <property type="match status" value="1"/>
</dbReference>
<name>A0A2N5Y072_9GAMM</name>
<dbReference type="OrthoDB" id="334507at2"/>
<dbReference type="RefSeq" id="WP_101522081.1">
    <property type="nucleotide sequence ID" value="NZ_PKLZ01000010.1"/>
</dbReference>
<dbReference type="Proteomes" id="UP000234845">
    <property type="component" value="Unassembled WGS sequence"/>
</dbReference>
<accession>A0A2N5Y072</accession>
<feature type="domain" description="AB hydrolase-1" evidence="2">
    <location>
        <begin position="23"/>
        <end position="261"/>
    </location>
</feature>
<dbReference type="InterPro" id="IPR000639">
    <property type="entry name" value="Epox_hydrolase-like"/>
</dbReference>
<dbReference type="SUPFAM" id="SSF53474">
    <property type="entry name" value="alpha/beta-Hydrolases"/>
    <property type="match status" value="1"/>
</dbReference>
<dbReference type="PRINTS" id="PR00412">
    <property type="entry name" value="EPOXHYDRLASE"/>
</dbReference>
<reference evidence="4" key="1">
    <citation type="submission" date="2017-11" db="EMBL/GenBank/DDBJ databases">
        <title>The draft genome sequence of Chromatocurvus sp. F02.</title>
        <authorList>
            <person name="Du Z.-J."/>
            <person name="Chang Y.-Q."/>
        </authorList>
    </citation>
    <scope>NUCLEOTIDE SEQUENCE [LARGE SCALE GENOMIC DNA]</scope>
    <source>
        <strain evidence="4">F02</strain>
    </source>
</reference>
<keyword evidence="4" id="KW-1185">Reference proteome</keyword>
<protein>
    <submittedName>
        <fullName evidence="3">Alpha/beta hydrolase</fullName>
    </submittedName>
</protein>
<dbReference type="AlphaFoldDB" id="A0A2N5Y072"/>
<keyword evidence="1 3" id="KW-0378">Hydrolase</keyword>
<dbReference type="InterPro" id="IPR029058">
    <property type="entry name" value="AB_hydrolase_fold"/>
</dbReference>
<dbReference type="GO" id="GO:0016787">
    <property type="term" value="F:hydrolase activity"/>
    <property type="evidence" value="ECO:0007669"/>
    <property type="project" value="UniProtKB-KW"/>
</dbReference>